<evidence type="ECO:0000256" key="1">
    <source>
        <dbReference type="ARBA" id="ARBA00004613"/>
    </source>
</evidence>
<keyword evidence="3" id="KW-0964">Secreted</keyword>
<keyword evidence="7" id="KW-0732">Signal</keyword>
<evidence type="ECO:0000313" key="9">
    <source>
        <dbReference type="Proteomes" id="UP001497497"/>
    </source>
</evidence>
<dbReference type="InterPro" id="IPR012632">
    <property type="entry name" value="Scorpion_calcine"/>
</dbReference>
<dbReference type="AlphaFoldDB" id="A0AAV2HSL6"/>
<feature type="chain" id="PRO_5043954356" evidence="7">
    <location>
        <begin position="24"/>
        <end position="153"/>
    </location>
</feature>
<keyword evidence="6" id="KW-0872">Ion channel impairing toxin</keyword>
<name>A0AAV2HSL6_LYMST</name>
<dbReference type="GO" id="GO:0090729">
    <property type="term" value="F:toxin activity"/>
    <property type="evidence" value="ECO:0007669"/>
    <property type="project" value="UniProtKB-KW"/>
</dbReference>
<keyword evidence="9" id="KW-1185">Reference proteome</keyword>
<organism evidence="8 9">
    <name type="scientific">Lymnaea stagnalis</name>
    <name type="common">Great pond snail</name>
    <name type="synonym">Helix stagnalis</name>
    <dbReference type="NCBI Taxonomy" id="6523"/>
    <lineage>
        <taxon>Eukaryota</taxon>
        <taxon>Metazoa</taxon>
        <taxon>Spiralia</taxon>
        <taxon>Lophotrochozoa</taxon>
        <taxon>Mollusca</taxon>
        <taxon>Gastropoda</taxon>
        <taxon>Heterobranchia</taxon>
        <taxon>Euthyneura</taxon>
        <taxon>Panpulmonata</taxon>
        <taxon>Hygrophila</taxon>
        <taxon>Lymnaeoidea</taxon>
        <taxon>Lymnaeidae</taxon>
        <taxon>Lymnaea</taxon>
    </lineage>
</organism>
<keyword evidence="5" id="KW-1015">Disulfide bond</keyword>
<dbReference type="EMBL" id="CAXITT010000248">
    <property type="protein sequence ID" value="CAL1537082.1"/>
    <property type="molecule type" value="Genomic_DNA"/>
</dbReference>
<sequence>MAIWQLVALLTWFLLVCFDMAHSCSWSNEGCSEDSECCSNSCHRAHEGTNARCRHSTLGERCVFDYHCQDTLTCGRHFNCCSPYWKMCVKNSDCCDETHVCRSADGFFYNRCLYPTSTSQPQGHPCALLTYSVLFIAMITWRQPIMNLLGGAG</sequence>
<comment type="caution">
    <text evidence="8">The sequence shown here is derived from an EMBL/GenBank/DDBJ whole genome shotgun (WGS) entry which is preliminary data.</text>
</comment>
<keyword evidence="4" id="KW-0800">Toxin</keyword>
<comment type="subcellular location">
    <subcellularLocation>
        <location evidence="1">Secreted</location>
    </subcellularLocation>
</comment>
<dbReference type="GO" id="GO:0019855">
    <property type="term" value="F:calcium channel inhibitor activity"/>
    <property type="evidence" value="ECO:0007669"/>
    <property type="project" value="InterPro"/>
</dbReference>
<gene>
    <name evidence="8" type="ORF">GSLYS_00010995001</name>
</gene>
<dbReference type="Proteomes" id="UP001497497">
    <property type="component" value="Unassembled WGS sequence"/>
</dbReference>
<feature type="signal peptide" evidence="7">
    <location>
        <begin position="1"/>
        <end position="23"/>
    </location>
</feature>
<reference evidence="8 9" key="1">
    <citation type="submission" date="2024-04" db="EMBL/GenBank/DDBJ databases">
        <authorList>
            <consortium name="Genoscope - CEA"/>
            <person name="William W."/>
        </authorList>
    </citation>
    <scope>NUCLEOTIDE SEQUENCE [LARGE SCALE GENOMIC DNA]</scope>
</reference>
<evidence type="ECO:0000313" key="8">
    <source>
        <dbReference type="EMBL" id="CAL1537082.1"/>
    </source>
</evidence>
<keyword evidence="6" id="KW-0108">Calcium channel impairing toxin</keyword>
<keyword evidence="6" id="KW-1219">Ryanodine-sensitive calcium-release channel impairing toxin</keyword>
<evidence type="ECO:0000256" key="7">
    <source>
        <dbReference type="SAM" id="SignalP"/>
    </source>
</evidence>
<evidence type="ECO:0000256" key="4">
    <source>
        <dbReference type="ARBA" id="ARBA00022656"/>
    </source>
</evidence>
<evidence type="ECO:0000256" key="6">
    <source>
        <dbReference type="ARBA" id="ARBA00023297"/>
    </source>
</evidence>
<evidence type="ECO:0000256" key="5">
    <source>
        <dbReference type="ARBA" id="ARBA00023157"/>
    </source>
</evidence>
<evidence type="ECO:0000256" key="2">
    <source>
        <dbReference type="ARBA" id="ARBA00008992"/>
    </source>
</evidence>
<dbReference type="PROSITE" id="PS60028">
    <property type="entry name" value="SCORPION_CALCINE"/>
    <property type="match status" value="1"/>
</dbReference>
<evidence type="ECO:0000256" key="3">
    <source>
        <dbReference type="ARBA" id="ARBA00022525"/>
    </source>
</evidence>
<accession>A0AAV2HSL6</accession>
<comment type="similarity">
    <text evidence="2">Belongs to the scorpion calcin family.</text>
</comment>
<proteinExistence type="inferred from homology"/>
<protein>
    <submittedName>
        <fullName evidence="8">Uncharacterized protein</fullName>
    </submittedName>
</protein>
<dbReference type="GO" id="GO:0005576">
    <property type="term" value="C:extracellular region"/>
    <property type="evidence" value="ECO:0007669"/>
    <property type="project" value="UniProtKB-SubCell"/>
</dbReference>